<keyword evidence="4" id="KW-1185">Reference proteome</keyword>
<name>A0ABT6DN70_9BACT</name>
<feature type="region of interest" description="Disordered" evidence="1">
    <location>
        <begin position="164"/>
        <end position="206"/>
    </location>
</feature>
<dbReference type="RefSeq" id="WP_277578751.1">
    <property type="nucleotide sequence ID" value="NZ_JANRMI010000003.1"/>
</dbReference>
<proteinExistence type="predicted"/>
<feature type="chain" id="PRO_5046233427" evidence="2">
    <location>
        <begin position="24"/>
        <end position="206"/>
    </location>
</feature>
<evidence type="ECO:0000313" key="4">
    <source>
        <dbReference type="Proteomes" id="UP001152321"/>
    </source>
</evidence>
<reference evidence="3" key="1">
    <citation type="submission" date="2022-08" db="EMBL/GenBank/DDBJ databases">
        <title>Novel Bdellovibrio Species Isolated from Svalbard: Designation Bdellovibrio svalbardensis.</title>
        <authorList>
            <person name="Mitchell R.J."/>
            <person name="Choi S.Y."/>
        </authorList>
    </citation>
    <scope>NUCLEOTIDE SEQUENCE</scope>
    <source>
        <strain evidence="3">PAP01</strain>
    </source>
</reference>
<dbReference type="EMBL" id="JANRMI010000003">
    <property type="protein sequence ID" value="MDG0817276.1"/>
    <property type="molecule type" value="Genomic_DNA"/>
</dbReference>
<evidence type="ECO:0000256" key="2">
    <source>
        <dbReference type="SAM" id="SignalP"/>
    </source>
</evidence>
<comment type="caution">
    <text evidence="3">The sequence shown here is derived from an EMBL/GenBank/DDBJ whole genome shotgun (WGS) entry which is preliminary data.</text>
</comment>
<feature type="region of interest" description="Disordered" evidence="1">
    <location>
        <begin position="24"/>
        <end position="53"/>
    </location>
</feature>
<evidence type="ECO:0000256" key="1">
    <source>
        <dbReference type="SAM" id="MobiDB-lite"/>
    </source>
</evidence>
<evidence type="ECO:0000313" key="3">
    <source>
        <dbReference type="EMBL" id="MDG0817276.1"/>
    </source>
</evidence>
<organism evidence="3 4">
    <name type="scientific">Bdellovibrio svalbardensis</name>
    <dbReference type="NCBI Taxonomy" id="2972972"/>
    <lineage>
        <taxon>Bacteria</taxon>
        <taxon>Pseudomonadati</taxon>
        <taxon>Bdellovibrionota</taxon>
        <taxon>Bdellovibrionia</taxon>
        <taxon>Bdellovibrionales</taxon>
        <taxon>Pseudobdellovibrionaceae</taxon>
        <taxon>Bdellovibrio</taxon>
    </lineage>
</organism>
<gene>
    <name evidence="3" type="ORF">NWE73_12920</name>
</gene>
<accession>A0ABT6DN70</accession>
<feature type="compositionally biased region" description="Basic and acidic residues" evidence="1">
    <location>
        <begin position="172"/>
        <end position="183"/>
    </location>
</feature>
<protein>
    <submittedName>
        <fullName evidence="3">Uncharacterized protein</fullName>
    </submittedName>
</protein>
<feature type="signal peptide" evidence="2">
    <location>
        <begin position="1"/>
        <end position="23"/>
    </location>
</feature>
<feature type="compositionally biased region" description="Basic and acidic residues" evidence="1">
    <location>
        <begin position="31"/>
        <end position="53"/>
    </location>
</feature>
<sequence>MFFQVPKFLMMFLTALAVNVASANEGGHGGGEAKEAKEGEAGKEEKKEVKSAEDSFSVVQARVQALEAKVHSGQEELEKLIVEKQHTSDSKQVAEIVKQMLGIHKELQKNLKEYDQQRALLKYRYPEKGLTEKREYERIDVKSIEDMETQMSLTTSVNHTLKKVRSQYETAEEAKANAEKRSEGGSGKKSSKPAGASLTEPVILKK</sequence>
<keyword evidence="2" id="KW-0732">Signal</keyword>
<dbReference type="Proteomes" id="UP001152321">
    <property type="component" value="Unassembled WGS sequence"/>
</dbReference>